<gene>
    <name evidence="3" type="primary">hsdR2</name>
    <name evidence="3" type="ORF">Cch01nite_24800</name>
</gene>
<comment type="caution">
    <text evidence="3">The sequence shown here is derived from an EMBL/GenBank/DDBJ whole genome shotgun (WGS) entry which is preliminary data.</text>
</comment>
<keyword evidence="3" id="KW-0540">Nuclease</keyword>
<dbReference type="EMBL" id="BONK01000008">
    <property type="protein sequence ID" value="GIG21756.1"/>
    <property type="molecule type" value="Genomic_DNA"/>
</dbReference>
<organism evidence="3 4">
    <name type="scientific">Cellulomonas chitinilytica</name>
    <dbReference type="NCBI Taxonomy" id="398759"/>
    <lineage>
        <taxon>Bacteria</taxon>
        <taxon>Bacillati</taxon>
        <taxon>Actinomycetota</taxon>
        <taxon>Actinomycetes</taxon>
        <taxon>Micrococcales</taxon>
        <taxon>Cellulomonadaceae</taxon>
        <taxon>Cellulomonas</taxon>
    </lineage>
</organism>
<feature type="region of interest" description="Disordered" evidence="1">
    <location>
        <begin position="210"/>
        <end position="231"/>
    </location>
</feature>
<feature type="domain" description="Helicase ATP-binding" evidence="2">
    <location>
        <begin position="264"/>
        <end position="498"/>
    </location>
</feature>
<feature type="compositionally biased region" description="Gly residues" evidence="1">
    <location>
        <begin position="216"/>
        <end position="227"/>
    </location>
</feature>
<dbReference type="InterPro" id="IPR014001">
    <property type="entry name" value="Helicase_ATP-bd"/>
</dbReference>
<keyword evidence="3" id="KW-0378">Hydrolase</keyword>
<dbReference type="InterPro" id="IPR040980">
    <property type="entry name" value="SWI2_SNF2"/>
</dbReference>
<dbReference type="GO" id="GO:0009307">
    <property type="term" value="P:DNA restriction-modification system"/>
    <property type="evidence" value="ECO:0007669"/>
    <property type="project" value="UniProtKB-KW"/>
</dbReference>
<dbReference type="PANTHER" id="PTHR42927">
    <property type="entry name" value="HELICASE SUPERFAMILY 1 AND 2 DOMAIN-CONTAINING PROTEIN"/>
    <property type="match status" value="1"/>
</dbReference>
<evidence type="ECO:0000313" key="4">
    <source>
        <dbReference type="Proteomes" id="UP000632740"/>
    </source>
</evidence>
<dbReference type="Pfam" id="PF22679">
    <property type="entry name" value="T1R_D3-like"/>
    <property type="match status" value="1"/>
</dbReference>
<keyword evidence="4" id="KW-1185">Reference proteome</keyword>
<dbReference type="Pfam" id="PF04313">
    <property type="entry name" value="HSDR_N"/>
    <property type="match status" value="1"/>
</dbReference>
<dbReference type="GO" id="GO:0005524">
    <property type="term" value="F:ATP binding"/>
    <property type="evidence" value="ECO:0007669"/>
    <property type="project" value="UniProtKB-KW"/>
</dbReference>
<dbReference type="InterPro" id="IPR055180">
    <property type="entry name" value="HsdR_RecA-like_helicase_dom_2"/>
</dbReference>
<dbReference type="PANTHER" id="PTHR42927:SF1">
    <property type="entry name" value="HELICASE SUPERFAMILY 1 AND 2 DOMAIN-CONTAINING PROTEIN"/>
    <property type="match status" value="1"/>
</dbReference>
<proteinExistence type="predicted"/>
<evidence type="ECO:0000256" key="1">
    <source>
        <dbReference type="SAM" id="MobiDB-lite"/>
    </source>
</evidence>
<sequence>MSVHTENAFESSIETHLLSNGWDTLAPSGYDRALGLFPDELITFIEQSQPDQWKQLVNRLGGDGIARAKVAQHVASQIDHRGTIGVLRDAIKLNGVTFHACFFKPANTLTEALTTRYDANRTAVVRQLHHSESVTAQSVDMTLVVNGIPTATAELKNTLTHQGVQHAMQQYRTDRNPSDLIFRARAFVHFAVDPHRAYMTTKLERDKTRFLPFNQGTGGPGARGGDGNPSNPDGYATAYLWEQVWQRDAWLDLIGSFVHAEDGRFLFPRFHQWHAVRSIIAATLQDGAGVNRLVQHSAGSGKSNTIAWTAHALSRLHNAQNRPVFDKVVVITDRVVLDRQLQDTVAGLEHTPGTIVRIDKNSAQLKDALSGHAARVIITTLQKFPVVAELAADVVGRNFAVLVDEAHSSTSGESIKQLQQVLSSNEIDELQAEESAADEGVDLGTDVIAHSAAARRAQKNLTYIAFTATPKPKTLNLFGQKVPGVGGEKDTFEPFHLYSMRQAIEEGFILDVLASYTTYSTYFKLATTAPDDPEVPVDRARAELARFVSLHPTNLGAKAEIIVEHFRAKTRGKINGQAKAMVVTRSRQHAVRYKLAVDAYIKAKGYDTGSRPLHALVAFSGSLEDEGVTYTEAMMNGFGEGELPKKFGGDEYHLLVVAEKYQTGFDQPLLHTMYVDKKLAGVRAVQTLSRLNRIHPCKTDTFVLDFANTVEEIQDAFAPFYESTGALAAEPNDIYNLQHTLMAAHVLDEHEMDVAVRALLSGQQSQQKYVYAELTKAVDRFVALEEDGQEGFRGTLTAYVRAYAFMAQIMTWTDRELERLYLFGKALATQLPRGEDEPIPLVSDQVELTHLRTALTAEEENAALTEGDDTPGEVLPGEGKGGQDPLVDKLSALVERLNDKFGIGTTDADKVWFEQQRLEVMADDELRVVALHNTRDAFDLILRERLPHHVAARHGENTKMFDLFFNKPGFQQLVVEYLGEMYEEFRRPAADGAHA</sequence>
<protein>
    <submittedName>
        <fullName evidence="3">Type I restriction endonuclease subunit R</fullName>
    </submittedName>
</protein>
<dbReference type="InterPro" id="IPR007409">
    <property type="entry name" value="Restrct_endonuc_type1_HsdR_N"/>
</dbReference>
<evidence type="ECO:0000313" key="3">
    <source>
        <dbReference type="EMBL" id="GIG21756.1"/>
    </source>
</evidence>
<evidence type="ECO:0000259" key="2">
    <source>
        <dbReference type="SMART" id="SM00487"/>
    </source>
</evidence>
<keyword evidence="3" id="KW-0255">Endonuclease</keyword>
<dbReference type="SUPFAM" id="SSF52540">
    <property type="entry name" value="P-loop containing nucleoside triphosphate hydrolases"/>
    <property type="match status" value="1"/>
</dbReference>
<dbReference type="Pfam" id="PF18766">
    <property type="entry name" value="SWI2_SNF2"/>
    <property type="match status" value="1"/>
</dbReference>
<feature type="compositionally biased region" description="Acidic residues" evidence="1">
    <location>
        <begin position="859"/>
        <end position="871"/>
    </location>
</feature>
<name>A0A919U1V5_9CELL</name>
<dbReference type="Proteomes" id="UP000632740">
    <property type="component" value="Unassembled WGS sequence"/>
</dbReference>
<dbReference type="Gene3D" id="3.40.50.300">
    <property type="entry name" value="P-loop containing nucleotide triphosphate hydrolases"/>
    <property type="match status" value="3"/>
</dbReference>
<dbReference type="RefSeq" id="WP_203754682.1">
    <property type="nucleotide sequence ID" value="NZ_BONK01000008.1"/>
</dbReference>
<dbReference type="SMART" id="SM00487">
    <property type="entry name" value="DEXDc"/>
    <property type="match status" value="1"/>
</dbReference>
<feature type="region of interest" description="Disordered" evidence="1">
    <location>
        <begin position="859"/>
        <end position="883"/>
    </location>
</feature>
<dbReference type="GO" id="GO:0009035">
    <property type="term" value="F:type I site-specific deoxyribonuclease activity"/>
    <property type="evidence" value="ECO:0007669"/>
    <property type="project" value="UniProtKB-EC"/>
</dbReference>
<dbReference type="GO" id="GO:0003677">
    <property type="term" value="F:DNA binding"/>
    <property type="evidence" value="ECO:0007669"/>
    <property type="project" value="UniProtKB-KW"/>
</dbReference>
<dbReference type="Gene3D" id="3.90.1570.50">
    <property type="match status" value="1"/>
</dbReference>
<reference evidence="3" key="1">
    <citation type="submission" date="2021-01" db="EMBL/GenBank/DDBJ databases">
        <title>Whole genome shotgun sequence of Cellulomonas chitinilytica NBRC 110799.</title>
        <authorList>
            <person name="Komaki H."/>
            <person name="Tamura T."/>
        </authorList>
    </citation>
    <scope>NUCLEOTIDE SEQUENCE</scope>
    <source>
        <strain evidence="3">NBRC 110799</strain>
    </source>
</reference>
<dbReference type="AlphaFoldDB" id="A0A919U1V5"/>
<accession>A0A919U1V5</accession>
<dbReference type="InterPro" id="IPR027417">
    <property type="entry name" value="P-loop_NTPase"/>
</dbReference>